<dbReference type="AlphaFoldDB" id="D1CGU6"/>
<reference evidence="2" key="1">
    <citation type="journal article" date="2010" name="Stand. Genomic Sci.">
        <title>Complete genome sequence of 'Thermobaculum terrenum' type strain (YNP1).</title>
        <authorList>
            <person name="Kiss H."/>
            <person name="Cleland D."/>
            <person name="Lapidus A."/>
            <person name="Lucas S."/>
            <person name="Glavina Del Rio T."/>
            <person name="Nolan M."/>
            <person name="Tice H."/>
            <person name="Han C."/>
            <person name="Goodwin L."/>
            <person name="Pitluck S."/>
            <person name="Liolios K."/>
            <person name="Ivanova N."/>
            <person name="Mavromatis K."/>
            <person name="Ovchinnikova G."/>
            <person name="Pati A."/>
            <person name="Chen A."/>
            <person name="Palaniappan K."/>
            <person name="Land M."/>
            <person name="Hauser L."/>
            <person name="Chang Y."/>
            <person name="Jeffries C."/>
            <person name="Lu M."/>
            <person name="Brettin T."/>
            <person name="Detter J."/>
            <person name="Goker M."/>
            <person name="Tindall B."/>
            <person name="Beck B."/>
            <person name="McDermott T."/>
            <person name="Woyke T."/>
            <person name="Bristow J."/>
            <person name="Eisen J."/>
            <person name="Markowitz V."/>
            <person name="Hugenholtz P."/>
            <person name="Kyrpides N."/>
            <person name="Klenk H."/>
            <person name="Cheng J."/>
        </authorList>
    </citation>
    <scope>NUCLEOTIDE SEQUENCE [LARGE SCALE GENOMIC DNA]</scope>
    <source>
        <strain evidence="2">ATCC BAA-798 / YNP1</strain>
    </source>
</reference>
<dbReference type="eggNOG" id="ENOG502ZBF6">
    <property type="taxonomic scope" value="Bacteria"/>
</dbReference>
<dbReference type="OrthoDB" id="3774957at2"/>
<proteinExistence type="predicted"/>
<dbReference type="NCBIfam" id="NF040603">
    <property type="entry name" value="choice_anch_P"/>
    <property type="match status" value="2"/>
</dbReference>
<evidence type="ECO:0000313" key="1">
    <source>
        <dbReference type="EMBL" id="ACZ42967.1"/>
    </source>
</evidence>
<dbReference type="KEGG" id="ttr:Tter_2064"/>
<accession>D1CGU6</accession>
<dbReference type="HOGENOM" id="CLU_625404_0_0_0"/>
<name>D1CGU6_THET1</name>
<protein>
    <submittedName>
        <fullName evidence="1">Uncharacterized protein</fullName>
    </submittedName>
</protein>
<evidence type="ECO:0000313" key="2">
    <source>
        <dbReference type="Proteomes" id="UP000000323"/>
    </source>
</evidence>
<sequence>MGTGSVRARLWSLVTLLVLLMATLLVPPEASAEDNLRGSFMGSAYSSQVSANLLAINAELGKTIYTPCPCNGTRGRVITNSLASVHAGNILNLGAAKASVQAYKKPTSAYVSNVAEITGLNLLNGLITADAIKAVATTRADTTKVQSFWGASRFVNLKVNGRSILSVRANTQIDLPGLGYLVLQEVKRGGNDRSYSTVSIAMIHVYVTTSNSLGLPVGAEIVVGYAKSGFTRREPTVIAGGQAYTALGKAAAGSTTGRLGKVALVSLGCLSAANKAYTNTTAGASIAGGILSTGVGTNTAEITTGTSSTSVTTTSEVADVSLLGGLIRLDGLKAVATASSANGRLSTSTAGTRFANLVVLGVPLPVNVAPNTRIELPLVGYVILNEQTGSVTSTGASVSVNMIHVYVTTRNTLGLPVGTEIIVGHANASIKPFTD</sequence>
<dbReference type="EMBL" id="CP001826">
    <property type="protein sequence ID" value="ACZ42967.1"/>
    <property type="molecule type" value="Genomic_DNA"/>
</dbReference>
<gene>
    <name evidence="1" type="ordered locus">Tter_2064</name>
</gene>
<dbReference type="RefSeq" id="WP_012875998.1">
    <property type="nucleotide sequence ID" value="NC_013526.1"/>
</dbReference>
<keyword evidence="2" id="KW-1185">Reference proteome</keyword>
<organism evidence="1 2">
    <name type="scientific">Thermobaculum terrenum (strain ATCC BAA-798 / CCMEE 7001 / YNP1)</name>
    <dbReference type="NCBI Taxonomy" id="525904"/>
    <lineage>
        <taxon>Bacteria</taxon>
        <taxon>Bacillati</taxon>
        <taxon>Chloroflexota</taxon>
        <taxon>Chloroflexia</taxon>
        <taxon>Candidatus Thermobaculales</taxon>
        <taxon>Candidatus Thermobaculaceae</taxon>
        <taxon>Thermobaculum</taxon>
    </lineage>
</organism>
<dbReference type="Proteomes" id="UP000000323">
    <property type="component" value="Chromosome 2"/>
</dbReference>